<proteinExistence type="inferred from homology"/>
<protein>
    <submittedName>
        <fullName evidence="4">Uncharacterized protein</fullName>
    </submittedName>
</protein>
<gene>
    <name evidence="4" type="ORF">FNV43_RR02916</name>
</gene>
<dbReference type="AlphaFoldDB" id="A0A8K0MNT0"/>
<dbReference type="EMBL" id="VOIH02000002">
    <property type="protein sequence ID" value="KAF3452483.1"/>
    <property type="molecule type" value="Genomic_DNA"/>
</dbReference>
<dbReference type="Proteomes" id="UP000796880">
    <property type="component" value="Unassembled WGS sequence"/>
</dbReference>
<evidence type="ECO:0000313" key="5">
    <source>
        <dbReference type="Proteomes" id="UP000796880"/>
    </source>
</evidence>
<comment type="similarity">
    <text evidence="1">Belongs to the PspA/Vipp/IM30 family.</text>
</comment>
<feature type="coiled-coil region" evidence="2">
    <location>
        <begin position="177"/>
        <end position="204"/>
    </location>
</feature>
<evidence type="ECO:0000313" key="4">
    <source>
        <dbReference type="EMBL" id="KAF3452483.1"/>
    </source>
</evidence>
<dbReference type="OrthoDB" id="434485at2759"/>
<accession>A0A8K0MNT0</accession>
<comment type="caution">
    <text evidence="4">The sequence shown here is derived from an EMBL/GenBank/DDBJ whole genome shotgun (WGS) entry which is preliminary data.</text>
</comment>
<dbReference type="Pfam" id="PF04012">
    <property type="entry name" value="PspA_IM30"/>
    <property type="match status" value="1"/>
</dbReference>
<evidence type="ECO:0000256" key="1">
    <source>
        <dbReference type="ARBA" id="ARBA00043985"/>
    </source>
</evidence>
<keyword evidence="2" id="KW-0175">Coiled coil</keyword>
<dbReference type="PANTHER" id="PTHR31088">
    <property type="entry name" value="MEMBRANE-ASSOCIATED PROTEIN VIPP1, CHLOROPLASTIC"/>
    <property type="match status" value="1"/>
</dbReference>
<organism evidence="4 5">
    <name type="scientific">Rhamnella rubrinervis</name>
    <dbReference type="NCBI Taxonomy" id="2594499"/>
    <lineage>
        <taxon>Eukaryota</taxon>
        <taxon>Viridiplantae</taxon>
        <taxon>Streptophyta</taxon>
        <taxon>Embryophyta</taxon>
        <taxon>Tracheophyta</taxon>
        <taxon>Spermatophyta</taxon>
        <taxon>Magnoliopsida</taxon>
        <taxon>eudicotyledons</taxon>
        <taxon>Gunneridae</taxon>
        <taxon>Pentapetalae</taxon>
        <taxon>rosids</taxon>
        <taxon>fabids</taxon>
        <taxon>Rosales</taxon>
        <taxon>Rhamnaceae</taxon>
        <taxon>rhamnoid group</taxon>
        <taxon>Rhamneae</taxon>
        <taxon>Rhamnella</taxon>
    </lineage>
</organism>
<feature type="region of interest" description="Disordered" evidence="3">
    <location>
        <begin position="278"/>
        <end position="307"/>
    </location>
</feature>
<feature type="compositionally biased region" description="Polar residues" evidence="3">
    <location>
        <begin position="294"/>
        <end position="305"/>
    </location>
</feature>
<dbReference type="InterPro" id="IPR007157">
    <property type="entry name" value="PspA_VIPP1"/>
</dbReference>
<evidence type="ECO:0000256" key="3">
    <source>
        <dbReference type="SAM" id="MobiDB-lite"/>
    </source>
</evidence>
<keyword evidence="5" id="KW-1185">Reference proteome</keyword>
<sequence length="321" mass="35372">MATKAPPVAGLNKASLRPAYSNGFTPLKSSFVSYGVGALKVPQLRIAHSRCNGHGGGSLGASMNLFSRFARVIMSYANAILSAFEDPEKIIEQAVLDMNNDLIKMRQATAQVLASQKHLENKYKAAQKASDDWYRRAQLALGKGDEDLARKALKQRKSYVDKSSSLKAQLDQQKSVVDNLVSNTQLLESRVQEAKSKKDVLKSRALSAKTSTRVSELVANVDTSSAFEAFNKIEEKVLGLESQAEVYNQLAFDDLEGKFQLLEGHSVDDDLESLKQELSGRSKKGELPPGRTAVATNTPYPFQNSEIEKELSELRRKAEEF</sequence>
<name>A0A8K0MNT0_9ROSA</name>
<evidence type="ECO:0000256" key="2">
    <source>
        <dbReference type="SAM" id="Coils"/>
    </source>
</evidence>
<reference evidence="4" key="1">
    <citation type="submission" date="2020-03" db="EMBL/GenBank/DDBJ databases">
        <title>A high-quality chromosome-level genome assembly of a woody plant with both climbing and erect habits, Rhamnella rubrinervis.</title>
        <authorList>
            <person name="Lu Z."/>
            <person name="Yang Y."/>
            <person name="Zhu X."/>
            <person name="Sun Y."/>
        </authorList>
    </citation>
    <scope>NUCLEOTIDE SEQUENCE</scope>
    <source>
        <strain evidence="4">BYM</strain>
        <tissue evidence="4">Leaf</tissue>
    </source>
</reference>
<dbReference type="PANTHER" id="PTHR31088:SF6">
    <property type="entry name" value="PHAGE SHOCK PROTEIN A"/>
    <property type="match status" value="1"/>
</dbReference>